<feature type="signal peptide" evidence="1">
    <location>
        <begin position="1"/>
        <end position="17"/>
    </location>
</feature>
<dbReference type="AlphaFoldDB" id="A0AAD7U7K5"/>
<gene>
    <name evidence="2" type="ORF">CTAYLR_009867</name>
</gene>
<organism evidence="2 3">
    <name type="scientific">Chrysophaeum taylorii</name>
    <dbReference type="NCBI Taxonomy" id="2483200"/>
    <lineage>
        <taxon>Eukaryota</taxon>
        <taxon>Sar</taxon>
        <taxon>Stramenopiles</taxon>
        <taxon>Ochrophyta</taxon>
        <taxon>Pelagophyceae</taxon>
        <taxon>Pelagomonadales</taxon>
        <taxon>Pelagomonadaceae</taxon>
        <taxon>Chrysophaeum</taxon>
    </lineage>
</organism>
<evidence type="ECO:0000313" key="3">
    <source>
        <dbReference type="Proteomes" id="UP001230188"/>
    </source>
</evidence>
<keyword evidence="3" id="KW-1185">Reference proteome</keyword>
<dbReference type="InterPro" id="IPR050587">
    <property type="entry name" value="GNT1/Glycosyltrans_8"/>
</dbReference>
<accession>A0AAD7U7K5</accession>
<protein>
    <recommendedName>
        <fullName evidence="4">Hexosyltransferase</fullName>
    </recommendedName>
</protein>
<comment type="caution">
    <text evidence="2">The sequence shown here is derived from an EMBL/GenBank/DDBJ whole genome shotgun (WGS) entry which is preliminary data.</text>
</comment>
<dbReference type="PANTHER" id="PTHR11183">
    <property type="entry name" value="GLYCOGENIN SUBFAMILY MEMBER"/>
    <property type="match status" value="1"/>
</dbReference>
<dbReference type="Proteomes" id="UP001230188">
    <property type="component" value="Unassembled WGS sequence"/>
</dbReference>
<evidence type="ECO:0000313" key="2">
    <source>
        <dbReference type="EMBL" id="KAJ8598762.1"/>
    </source>
</evidence>
<sequence>MAAVLLLLILFLSVSWGEEAVVVVASIDDGTIPLRLGMDTLHDEARLAVERHRLSRRAVAHCRQGNASCVADLVAREAAVERPSKTSCELRITQPRDNEVLVLGDLEMFVVSRRGSTSAAFVGRLFVDAWSPAPGGALGAPIASWVDVQAGRVSVRLEPPFRRAGGGGSSMFPVRGELRVAVAAPVDCDGPTWLHAGLRVVYRPFAEPDPPRPPLGRGELLATTRHRAKRNCAYATLLYDDRGGYARGAVALFASLRASGAKHAFAALLGAGVGEATRAALRALGVEDLRDVDVKRSSGHGDPEPSSALPALGTGQWLKLQLWDLPYDRVLYLDADALVLRNIDELLETAAIDAPLAAVNDYFAGAVLLVTPNPATAAAFRATLAQDAGRYVYGEQDFLNVHFAGTHALLAGEYHCLAEATAIGLATKQNHSTGDFAAQLVRQCAVLEFSSCSHDGGVSPAWKPWHGRGTLLPERRVCLFPPGPEFHALASLWTEAYARGMATLEALTVSFRTVLAVWN</sequence>
<dbReference type="Gene3D" id="3.90.550.10">
    <property type="entry name" value="Spore Coat Polysaccharide Biosynthesis Protein SpsA, Chain A"/>
    <property type="match status" value="1"/>
</dbReference>
<proteinExistence type="predicted"/>
<dbReference type="GO" id="GO:0016757">
    <property type="term" value="F:glycosyltransferase activity"/>
    <property type="evidence" value="ECO:0007669"/>
    <property type="project" value="InterPro"/>
</dbReference>
<keyword evidence="1" id="KW-0732">Signal</keyword>
<name>A0AAD7U7K5_9STRA</name>
<dbReference type="InterPro" id="IPR029044">
    <property type="entry name" value="Nucleotide-diphossugar_trans"/>
</dbReference>
<dbReference type="InterPro" id="IPR002495">
    <property type="entry name" value="Glyco_trans_8"/>
</dbReference>
<reference evidence="2" key="1">
    <citation type="submission" date="2023-01" db="EMBL/GenBank/DDBJ databases">
        <title>Metagenome sequencing of chrysophaentin producing Chrysophaeum taylorii.</title>
        <authorList>
            <person name="Davison J."/>
            <person name="Bewley C."/>
        </authorList>
    </citation>
    <scope>NUCLEOTIDE SEQUENCE</scope>
    <source>
        <strain evidence="2">NIES-1699</strain>
    </source>
</reference>
<dbReference type="EMBL" id="JAQMWT010000651">
    <property type="protein sequence ID" value="KAJ8598762.1"/>
    <property type="molecule type" value="Genomic_DNA"/>
</dbReference>
<evidence type="ECO:0008006" key="4">
    <source>
        <dbReference type="Google" id="ProtNLM"/>
    </source>
</evidence>
<feature type="chain" id="PRO_5042096147" description="Hexosyltransferase" evidence="1">
    <location>
        <begin position="18"/>
        <end position="519"/>
    </location>
</feature>
<evidence type="ECO:0000256" key="1">
    <source>
        <dbReference type="SAM" id="SignalP"/>
    </source>
</evidence>
<dbReference type="Pfam" id="PF01501">
    <property type="entry name" value="Glyco_transf_8"/>
    <property type="match status" value="1"/>
</dbReference>
<dbReference type="SUPFAM" id="SSF53448">
    <property type="entry name" value="Nucleotide-diphospho-sugar transferases"/>
    <property type="match status" value="1"/>
</dbReference>